<comment type="caution">
    <text evidence="1">The sequence shown here is derived from an EMBL/GenBank/DDBJ whole genome shotgun (WGS) entry which is preliminary data.</text>
</comment>
<proteinExistence type="predicted"/>
<reference evidence="1 2" key="1">
    <citation type="submission" date="2021-04" db="EMBL/GenBank/DDBJ databases">
        <authorList>
            <person name="Ivanova A."/>
        </authorList>
    </citation>
    <scope>NUCLEOTIDE SEQUENCE [LARGE SCALE GENOMIC DNA]</scope>
    <source>
        <strain evidence="1 2">G18</strain>
    </source>
</reference>
<protein>
    <submittedName>
        <fullName evidence="1">HYExAFE family protein</fullName>
    </submittedName>
</protein>
<dbReference type="NCBIfam" id="NF038001">
    <property type="entry name" value="HYExAFE"/>
    <property type="match status" value="1"/>
</dbReference>
<dbReference type="EMBL" id="JAGKQQ010000001">
    <property type="protein sequence ID" value="MBP3957513.1"/>
    <property type="molecule type" value="Genomic_DNA"/>
</dbReference>
<dbReference type="Proteomes" id="UP000676565">
    <property type="component" value="Unassembled WGS sequence"/>
</dbReference>
<organism evidence="1 2">
    <name type="scientific">Gemmata palustris</name>
    <dbReference type="NCBI Taxonomy" id="2822762"/>
    <lineage>
        <taxon>Bacteria</taxon>
        <taxon>Pseudomonadati</taxon>
        <taxon>Planctomycetota</taxon>
        <taxon>Planctomycetia</taxon>
        <taxon>Gemmatales</taxon>
        <taxon>Gemmataceae</taxon>
        <taxon>Gemmata</taxon>
    </lineage>
</organism>
<sequence>MKSDNHYEVAFDAYLRQRGAAVVPVVESRRSYLDADEVKSPDFIVISPCAAKLVVDVKGRKFPGVGKGGKSRNSWQNWCEREDVESLLRWADKFGDGFRGVLAFVYDLALHIELPHRTPDVFVFRGRVYLLRGVSAIDYRAHMRTRSPRWGTVHLATDDFRTLVKPISHFLAPPPDVIELTTEAVLG</sequence>
<name>A0ABS5BUV7_9BACT</name>
<evidence type="ECO:0000313" key="2">
    <source>
        <dbReference type="Proteomes" id="UP000676565"/>
    </source>
</evidence>
<gene>
    <name evidence="1" type="ORF">J8F10_19880</name>
</gene>
<dbReference type="InterPro" id="IPR049797">
    <property type="entry name" value="HYExAFE"/>
</dbReference>
<accession>A0ABS5BUV7</accession>
<evidence type="ECO:0000313" key="1">
    <source>
        <dbReference type="EMBL" id="MBP3957513.1"/>
    </source>
</evidence>
<keyword evidence="2" id="KW-1185">Reference proteome</keyword>
<dbReference type="RefSeq" id="WP_210656629.1">
    <property type="nucleotide sequence ID" value="NZ_JAGKQQ010000001.1"/>
</dbReference>